<dbReference type="EMBL" id="AWWV01010538">
    <property type="protein sequence ID" value="OMO78615.1"/>
    <property type="molecule type" value="Genomic_DNA"/>
</dbReference>
<protein>
    <submittedName>
        <fullName evidence="4">SNARE associated Golgi protein family</fullName>
    </submittedName>
</protein>
<gene>
    <name evidence="4" type="ORF">CCACVL1_14262</name>
</gene>
<name>A0A1R3I7P1_COCAP</name>
<dbReference type="InterPro" id="IPR032816">
    <property type="entry name" value="VTT_dom"/>
</dbReference>
<sequence length="299" mass="33192">MEINNVEYERITEEEEEDAYNNGHEHGFGSHEVSKSESPSNGKSWKNLLSLIAIFVLLAILAILAIHYLGPLLLKRVIVPLIRWESDKFDTLERVIVIFASLAIFPALCLPSTPSLWVAGMTYGYVNGYLLVMAGISVGVSLPYFLGSIFRSKIQALLEKHPKQASVLRLAGEGNWLHQFEAVTLIRISPLPYIIVNYAVVATNVNYSPYLLGTWVGMVPEVFVALYSGILIRSFAVASKDKKTISVKQIVFSVAGFCASVVATILIGIHTKKLLDKKRKEVIHTSGRKYEEPIQTQAT</sequence>
<feature type="compositionally biased region" description="Basic and acidic residues" evidence="1">
    <location>
        <begin position="23"/>
        <end position="35"/>
    </location>
</feature>
<evidence type="ECO:0000256" key="2">
    <source>
        <dbReference type="SAM" id="Phobius"/>
    </source>
</evidence>
<keyword evidence="5" id="KW-1185">Reference proteome</keyword>
<keyword evidence="2" id="KW-0812">Transmembrane</keyword>
<dbReference type="OrthoDB" id="202840at2759"/>
<dbReference type="STRING" id="210143.A0A1R3I7P1"/>
<evidence type="ECO:0000313" key="4">
    <source>
        <dbReference type="EMBL" id="OMO78615.1"/>
    </source>
</evidence>
<reference evidence="4 5" key="1">
    <citation type="submission" date="2013-09" db="EMBL/GenBank/DDBJ databases">
        <title>Corchorus capsularis genome sequencing.</title>
        <authorList>
            <person name="Alam M."/>
            <person name="Haque M.S."/>
            <person name="Islam M.S."/>
            <person name="Emdad E.M."/>
            <person name="Islam M.M."/>
            <person name="Ahmed B."/>
            <person name="Halim A."/>
            <person name="Hossen Q.M.M."/>
            <person name="Hossain M.Z."/>
            <person name="Ahmed R."/>
            <person name="Khan M.M."/>
            <person name="Islam R."/>
            <person name="Rashid M.M."/>
            <person name="Khan S.A."/>
            <person name="Rahman M.S."/>
            <person name="Alam M."/>
        </authorList>
    </citation>
    <scope>NUCLEOTIDE SEQUENCE [LARGE SCALE GENOMIC DNA]</scope>
    <source>
        <strain evidence="5">cv. CVL-1</strain>
        <tissue evidence="4">Whole seedling</tissue>
    </source>
</reference>
<feature type="transmembrane region" description="Helical" evidence="2">
    <location>
        <begin position="129"/>
        <end position="150"/>
    </location>
</feature>
<dbReference type="PANTHER" id="PTHR46431">
    <property type="entry name" value="EXPRESSED PROTEIN"/>
    <property type="match status" value="1"/>
</dbReference>
<keyword evidence="2" id="KW-1133">Transmembrane helix</keyword>
<feature type="region of interest" description="Disordered" evidence="1">
    <location>
        <begin position="10"/>
        <end position="39"/>
    </location>
</feature>
<dbReference type="AlphaFoldDB" id="A0A1R3I7P1"/>
<dbReference type="PANTHER" id="PTHR46431:SF4">
    <property type="entry name" value="ASSOCIATED GOLGI PROTEIN FAMILY, PUTATIVE-RELATED"/>
    <property type="match status" value="1"/>
</dbReference>
<comment type="caution">
    <text evidence="4">The sequence shown here is derived from an EMBL/GenBank/DDBJ whole genome shotgun (WGS) entry which is preliminary data.</text>
</comment>
<dbReference type="Pfam" id="PF09335">
    <property type="entry name" value="VTT_dom"/>
    <property type="match status" value="1"/>
</dbReference>
<feature type="transmembrane region" description="Helical" evidence="2">
    <location>
        <begin position="48"/>
        <end position="74"/>
    </location>
</feature>
<accession>A0A1R3I7P1</accession>
<feature type="domain" description="VTT" evidence="3">
    <location>
        <begin position="110"/>
        <end position="230"/>
    </location>
</feature>
<feature type="transmembrane region" description="Helical" evidence="2">
    <location>
        <begin position="95"/>
        <end position="117"/>
    </location>
</feature>
<organism evidence="4 5">
    <name type="scientific">Corchorus capsularis</name>
    <name type="common">Jute</name>
    <dbReference type="NCBI Taxonomy" id="210143"/>
    <lineage>
        <taxon>Eukaryota</taxon>
        <taxon>Viridiplantae</taxon>
        <taxon>Streptophyta</taxon>
        <taxon>Embryophyta</taxon>
        <taxon>Tracheophyta</taxon>
        <taxon>Spermatophyta</taxon>
        <taxon>Magnoliopsida</taxon>
        <taxon>eudicotyledons</taxon>
        <taxon>Gunneridae</taxon>
        <taxon>Pentapetalae</taxon>
        <taxon>rosids</taxon>
        <taxon>malvids</taxon>
        <taxon>Malvales</taxon>
        <taxon>Malvaceae</taxon>
        <taxon>Grewioideae</taxon>
        <taxon>Apeibeae</taxon>
        <taxon>Corchorus</taxon>
    </lineage>
</organism>
<keyword evidence="2" id="KW-0472">Membrane</keyword>
<feature type="transmembrane region" description="Helical" evidence="2">
    <location>
        <begin position="250"/>
        <end position="269"/>
    </location>
</feature>
<dbReference type="Gramene" id="OMO78615">
    <property type="protein sequence ID" value="OMO78615"/>
    <property type="gene ID" value="CCACVL1_14262"/>
</dbReference>
<dbReference type="OMA" id="WMGMLPE"/>
<proteinExistence type="predicted"/>
<feature type="transmembrane region" description="Helical" evidence="2">
    <location>
        <begin position="210"/>
        <end position="230"/>
    </location>
</feature>
<evidence type="ECO:0000313" key="5">
    <source>
        <dbReference type="Proteomes" id="UP000188268"/>
    </source>
</evidence>
<evidence type="ECO:0000259" key="3">
    <source>
        <dbReference type="Pfam" id="PF09335"/>
    </source>
</evidence>
<evidence type="ECO:0000256" key="1">
    <source>
        <dbReference type="SAM" id="MobiDB-lite"/>
    </source>
</evidence>
<dbReference type="Proteomes" id="UP000188268">
    <property type="component" value="Unassembled WGS sequence"/>
</dbReference>